<evidence type="ECO:0000256" key="6">
    <source>
        <dbReference type="HAMAP-Rule" id="MF_00735"/>
    </source>
</evidence>
<comment type="catalytic activity">
    <reaction evidence="6">
        <text>L-lysyl-[protein] + 3 S-adenosyl-L-methionine = N(6),N(6),N(6)-trimethyl-L-lysyl-[protein] + 3 S-adenosyl-L-homocysteine + 3 H(+)</text>
        <dbReference type="Rhea" id="RHEA:54192"/>
        <dbReference type="Rhea" id="RHEA-COMP:9752"/>
        <dbReference type="Rhea" id="RHEA-COMP:13826"/>
        <dbReference type="ChEBI" id="CHEBI:15378"/>
        <dbReference type="ChEBI" id="CHEBI:29969"/>
        <dbReference type="ChEBI" id="CHEBI:57856"/>
        <dbReference type="ChEBI" id="CHEBI:59789"/>
        <dbReference type="ChEBI" id="CHEBI:61961"/>
    </reaction>
</comment>
<dbReference type="InterPro" id="IPR050078">
    <property type="entry name" value="Ribosomal_L11_MeTrfase_PrmA"/>
</dbReference>
<evidence type="ECO:0000256" key="3">
    <source>
        <dbReference type="ARBA" id="ARBA00022603"/>
    </source>
</evidence>
<comment type="caution">
    <text evidence="7">The sequence shown here is derived from an EMBL/GenBank/DDBJ whole genome shotgun (WGS) entry which is preliminary data.</text>
</comment>
<comment type="subcellular location">
    <subcellularLocation>
        <location evidence="6">Cytoplasm</location>
    </subcellularLocation>
</comment>
<dbReference type="CDD" id="cd02440">
    <property type="entry name" value="AdoMet_MTases"/>
    <property type="match status" value="1"/>
</dbReference>
<dbReference type="PIRSF" id="PIRSF000401">
    <property type="entry name" value="RPL11_MTase"/>
    <property type="match status" value="1"/>
</dbReference>
<dbReference type="GO" id="GO:0005840">
    <property type="term" value="C:ribosome"/>
    <property type="evidence" value="ECO:0007669"/>
    <property type="project" value="UniProtKB-KW"/>
</dbReference>
<keyword evidence="3 6" id="KW-0489">Methyltransferase</keyword>
<dbReference type="EMBL" id="SLXT01000011">
    <property type="protein sequence ID" value="TCP64202.1"/>
    <property type="molecule type" value="Genomic_DNA"/>
</dbReference>
<accession>A0A4R2RK01</accession>
<organism evidence="7 8">
    <name type="scientific">Heliophilum fasciatum</name>
    <dbReference type="NCBI Taxonomy" id="35700"/>
    <lineage>
        <taxon>Bacteria</taxon>
        <taxon>Bacillati</taxon>
        <taxon>Bacillota</taxon>
        <taxon>Clostridia</taxon>
        <taxon>Eubacteriales</taxon>
        <taxon>Heliobacteriaceae</taxon>
        <taxon>Heliophilum</taxon>
    </lineage>
</organism>
<dbReference type="HAMAP" id="MF_00735">
    <property type="entry name" value="Methyltr_PrmA"/>
    <property type="match status" value="1"/>
</dbReference>
<keyword evidence="7" id="KW-0689">Ribosomal protein</keyword>
<evidence type="ECO:0000256" key="5">
    <source>
        <dbReference type="ARBA" id="ARBA00022691"/>
    </source>
</evidence>
<keyword evidence="5 6" id="KW-0949">S-adenosyl-L-methionine</keyword>
<reference evidence="7 8" key="1">
    <citation type="submission" date="2019-03" db="EMBL/GenBank/DDBJ databases">
        <title>Genomic Encyclopedia of Type Strains, Phase IV (KMG-IV): sequencing the most valuable type-strain genomes for metagenomic binning, comparative biology and taxonomic classification.</title>
        <authorList>
            <person name="Goeker M."/>
        </authorList>
    </citation>
    <scope>NUCLEOTIDE SEQUENCE [LARGE SCALE GENOMIC DNA]</scope>
    <source>
        <strain evidence="7 8">DSM 11170</strain>
    </source>
</reference>
<dbReference type="PANTHER" id="PTHR43648:SF1">
    <property type="entry name" value="ELECTRON TRANSFER FLAVOPROTEIN BETA SUBUNIT LYSINE METHYLTRANSFERASE"/>
    <property type="match status" value="1"/>
</dbReference>
<keyword evidence="4 6" id="KW-0808">Transferase</keyword>
<feature type="binding site" evidence="6">
    <location>
        <position position="163"/>
    </location>
    <ligand>
        <name>S-adenosyl-L-methionine</name>
        <dbReference type="ChEBI" id="CHEBI:59789"/>
    </ligand>
</feature>
<dbReference type="Proteomes" id="UP000294813">
    <property type="component" value="Unassembled WGS sequence"/>
</dbReference>
<evidence type="ECO:0000256" key="1">
    <source>
        <dbReference type="ARBA" id="ARBA00009741"/>
    </source>
</evidence>
<feature type="binding site" evidence="6">
    <location>
        <position position="184"/>
    </location>
    <ligand>
        <name>S-adenosyl-L-methionine</name>
        <dbReference type="ChEBI" id="CHEBI:59789"/>
    </ligand>
</feature>
<name>A0A4R2RK01_9FIRM</name>
<dbReference type="Gene3D" id="3.40.50.150">
    <property type="entry name" value="Vaccinia Virus protein VP39"/>
    <property type="match status" value="1"/>
</dbReference>
<keyword evidence="2 6" id="KW-0963">Cytoplasm</keyword>
<feature type="binding site" evidence="6">
    <location>
        <position position="206"/>
    </location>
    <ligand>
        <name>S-adenosyl-L-methionine</name>
        <dbReference type="ChEBI" id="CHEBI:59789"/>
    </ligand>
</feature>
<sequence length="313" mass="34235">MAGLKWREITITTRQENADEMAELFESVGAMGMVIEDPQLIADYIKQDLWDYHDVQIPDIPEGMIRLMAYLPVDERLGERLQQLQEELSARERLQGWPAHPLSLTDLQEDDWAHAWKAYFKPEKVGQRIVICPSWEAYEPGPDDVVLTIDPGMAFGTGTHPTTSMCIQALEEVINGDELVLDVGTGSGVLAIAAALLGAKQVLAVDNDLVAVQVARENVAMNHVEDKVEVRQNDLLAGLQESPDIIVANIVADVILRLAPAAAERLAPGKVLIASGIIQHRLDEVSDGLSAAGFSIDELISHGEWAAIVARRG</sequence>
<evidence type="ECO:0000313" key="7">
    <source>
        <dbReference type="EMBL" id="TCP64202.1"/>
    </source>
</evidence>
<dbReference type="PANTHER" id="PTHR43648">
    <property type="entry name" value="ELECTRON TRANSFER FLAVOPROTEIN BETA SUBUNIT LYSINE METHYLTRANSFERASE"/>
    <property type="match status" value="1"/>
</dbReference>
<protein>
    <recommendedName>
        <fullName evidence="6">Ribosomal protein L11 methyltransferase</fullName>
        <shortName evidence="6">L11 Mtase</shortName>
        <ecNumber evidence="6">2.1.1.-</ecNumber>
    </recommendedName>
</protein>
<evidence type="ECO:0000256" key="4">
    <source>
        <dbReference type="ARBA" id="ARBA00022679"/>
    </source>
</evidence>
<dbReference type="NCBIfam" id="TIGR00406">
    <property type="entry name" value="prmA"/>
    <property type="match status" value="1"/>
</dbReference>
<dbReference type="AlphaFoldDB" id="A0A4R2RK01"/>
<comment type="function">
    <text evidence="6">Methylates ribosomal protein L11.</text>
</comment>
<dbReference type="InterPro" id="IPR029063">
    <property type="entry name" value="SAM-dependent_MTases_sf"/>
</dbReference>
<comment type="similarity">
    <text evidence="1 6">Belongs to the methyltransferase superfamily. PrmA family.</text>
</comment>
<proteinExistence type="inferred from homology"/>
<evidence type="ECO:0000256" key="2">
    <source>
        <dbReference type="ARBA" id="ARBA00022490"/>
    </source>
</evidence>
<dbReference type="GO" id="GO:0016279">
    <property type="term" value="F:protein-lysine N-methyltransferase activity"/>
    <property type="evidence" value="ECO:0007669"/>
    <property type="project" value="RHEA"/>
</dbReference>
<dbReference type="GO" id="GO:0032259">
    <property type="term" value="P:methylation"/>
    <property type="evidence" value="ECO:0007669"/>
    <property type="project" value="UniProtKB-KW"/>
</dbReference>
<dbReference type="Pfam" id="PF06325">
    <property type="entry name" value="PrmA"/>
    <property type="match status" value="1"/>
</dbReference>
<dbReference type="SUPFAM" id="SSF53335">
    <property type="entry name" value="S-adenosyl-L-methionine-dependent methyltransferases"/>
    <property type="match status" value="1"/>
</dbReference>
<feature type="binding site" evidence="6">
    <location>
        <position position="249"/>
    </location>
    <ligand>
        <name>S-adenosyl-L-methionine</name>
        <dbReference type="ChEBI" id="CHEBI:59789"/>
    </ligand>
</feature>
<keyword evidence="8" id="KW-1185">Reference proteome</keyword>
<evidence type="ECO:0000313" key="8">
    <source>
        <dbReference type="Proteomes" id="UP000294813"/>
    </source>
</evidence>
<keyword evidence="7" id="KW-0687">Ribonucleoprotein</keyword>
<dbReference type="GO" id="GO:0005737">
    <property type="term" value="C:cytoplasm"/>
    <property type="evidence" value="ECO:0007669"/>
    <property type="project" value="UniProtKB-SubCell"/>
</dbReference>
<gene>
    <name evidence="6" type="primary">prmA</name>
    <name evidence="7" type="ORF">EDD73_11154</name>
</gene>
<dbReference type="EC" id="2.1.1.-" evidence="6"/>
<dbReference type="InterPro" id="IPR004498">
    <property type="entry name" value="Ribosomal_PrmA_MeTrfase"/>
</dbReference>